<evidence type="ECO:0000313" key="15">
    <source>
        <dbReference type="Proteomes" id="UP000070516"/>
    </source>
</evidence>
<dbReference type="InterPro" id="IPR007693">
    <property type="entry name" value="DNA_helicase_DnaB-like_N"/>
</dbReference>
<evidence type="ECO:0000256" key="4">
    <source>
        <dbReference type="ARBA" id="ARBA00022741"/>
    </source>
</evidence>
<dbReference type="GO" id="GO:0043139">
    <property type="term" value="F:5'-3' DNA helicase activity"/>
    <property type="evidence" value="ECO:0007669"/>
    <property type="project" value="UniProtKB-EC"/>
</dbReference>
<evidence type="ECO:0000256" key="9">
    <source>
        <dbReference type="ARBA" id="ARBA00023235"/>
    </source>
</evidence>
<reference evidence="14 15" key="1">
    <citation type="submission" date="2016-02" db="EMBL/GenBank/DDBJ databases">
        <title>Complete genome sequence of Pseudomonas azotoformans S4.</title>
        <authorList>
            <person name="Fang Y."/>
            <person name="Wu L."/>
            <person name="Feng G."/>
        </authorList>
    </citation>
    <scope>NUCLEOTIDE SEQUENCE [LARGE SCALE GENOMIC DNA]</scope>
    <source>
        <strain evidence="14 15">S4</strain>
    </source>
</reference>
<dbReference type="GO" id="GO:0005524">
    <property type="term" value="F:ATP binding"/>
    <property type="evidence" value="ECO:0007669"/>
    <property type="project" value="UniProtKB-UniRule"/>
</dbReference>
<dbReference type="InterPro" id="IPR007692">
    <property type="entry name" value="DNA_helicase_DnaB"/>
</dbReference>
<evidence type="ECO:0000256" key="3">
    <source>
        <dbReference type="ARBA" id="ARBA00022705"/>
    </source>
</evidence>
<evidence type="ECO:0000256" key="7">
    <source>
        <dbReference type="ARBA" id="ARBA00022840"/>
    </source>
</evidence>
<name>A0A127I6Q8_PSEAZ</name>
<organism evidence="14 15">
    <name type="scientific">Pseudomonas azotoformans</name>
    <dbReference type="NCBI Taxonomy" id="47878"/>
    <lineage>
        <taxon>Bacteria</taxon>
        <taxon>Pseudomonadati</taxon>
        <taxon>Pseudomonadota</taxon>
        <taxon>Gammaproteobacteria</taxon>
        <taxon>Pseudomonadales</taxon>
        <taxon>Pseudomonadaceae</taxon>
        <taxon>Pseudomonas</taxon>
    </lineage>
</organism>
<dbReference type="InterPro" id="IPR016136">
    <property type="entry name" value="DNA_helicase_N/primase_C"/>
</dbReference>
<dbReference type="SUPFAM" id="SSF52540">
    <property type="entry name" value="P-loop containing nucleoside triphosphate hydrolases"/>
    <property type="match status" value="1"/>
</dbReference>
<dbReference type="Proteomes" id="UP000070516">
    <property type="component" value="Chromosome"/>
</dbReference>
<dbReference type="GO" id="GO:1990077">
    <property type="term" value="C:primosome complex"/>
    <property type="evidence" value="ECO:0007669"/>
    <property type="project" value="UniProtKB-UniRule"/>
</dbReference>
<dbReference type="PANTHER" id="PTHR30153:SF2">
    <property type="entry name" value="REPLICATIVE DNA HELICASE"/>
    <property type="match status" value="1"/>
</dbReference>
<dbReference type="NCBIfam" id="TIGR00665">
    <property type="entry name" value="DnaB"/>
    <property type="match status" value="1"/>
</dbReference>
<dbReference type="GO" id="GO:0005829">
    <property type="term" value="C:cytosol"/>
    <property type="evidence" value="ECO:0007669"/>
    <property type="project" value="TreeGrafter"/>
</dbReference>
<dbReference type="GO" id="GO:0016887">
    <property type="term" value="F:ATP hydrolysis activity"/>
    <property type="evidence" value="ECO:0007669"/>
    <property type="project" value="RHEA"/>
</dbReference>
<evidence type="ECO:0000313" key="14">
    <source>
        <dbReference type="EMBL" id="AMN82532.1"/>
    </source>
</evidence>
<evidence type="ECO:0000256" key="6">
    <source>
        <dbReference type="ARBA" id="ARBA00022806"/>
    </source>
</evidence>
<dbReference type="AlphaFoldDB" id="A0A127I6Q8"/>
<dbReference type="InterPro" id="IPR036185">
    <property type="entry name" value="DNA_heli_DnaB-like_N_sf"/>
</dbReference>
<comment type="catalytic activity">
    <reaction evidence="10 12">
        <text>ATP + H2O = ADP + phosphate + H(+)</text>
        <dbReference type="Rhea" id="RHEA:13065"/>
        <dbReference type="ChEBI" id="CHEBI:15377"/>
        <dbReference type="ChEBI" id="CHEBI:15378"/>
        <dbReference type="ChEBI" id="CHEBI:30616"/>
        <dbReference type="ChEBI" id="CHEBI:43474"/>
        <dbReference type="ChEBI" id="CHEBI:456216"/>
        <dbReference type="EC" id="5.6.2.3"/>
    </reaction>
</comment>
<dbReference type="CDD" id="cd00984">
    <property type="entry name" value="DnaB_C"/>
    <property type="match status" value="1"/>
</dbReference>
<dbReference type="SUPFAM" id="SSF48024">
    <property type="entry name" value="N-terminal domain of DnaB helicase"/>
    <property type="match status" value="1"/>
</dbReference>
<keyword evidence="5 12" id="KW-0378">Hydrolase</keyword>
<sequence>MNHLDLSPPYSIEAEQGVLGGLLLDNNTWDLLADRLDSVDFFRHEHRLIFQTIATLASQAIPFDVVTVLDALEVPEEAGGLGYLGELAKNTPSVANIEHYASIVRNRSRLRQLMSLGYQCSRQATDPQANAADVQESIEQQLFALGGDKAASEFINIHQCLINVVEQIDEHFNGNVTVTGVPSGFDDLDAKTSGFQDADLIILGARPSMGKTALALNCVDAALQAKPKHTVQIYSLEMPAKALIYRLVAILGHLDLGKLLKGKLDDDDWPKLTSAVARINSYGERLVIDDASGMTPAALRAKSRRAARRFGHPSLILVDYLQMMNCPGQENRANEIGAISRALKALAKEMNCPVMALSQLNRELERRPNKRPINADLRDGGSIEQDADLIMFIYRDECYHPETEHKGVAEIIIGKARNGPTGTVRTAFIPHQTRFANLNANSAWQGAAV</sequence>
<evidence type="ECO:0000256" key="12">
    <source>
        <dbReference type="RuleBase" id="RU362085"/>
    </source>
</evidence>
<feature type="domain" description="SF4 helicase" evidence="13">
    <location>
        <begin position="174"/>
        <end position="442"/>
    </location>
</feature>
<dbReference type="InterPro" id="IPR007694">
    <property type="entry name" value="DNA_helicase_DnaB-like_C"/>
</dbReference>
<dbReference type="PANTHER" id="PTHR30153">
    <property type="entry name" value="REPLICATIVE DNA HELICASE DNAB"/>
    <property type="match status" value="1"/>
</dbReference>
<keyword evidence="2 12" id="KW-0639">Primosome</keyword>
<dbReference type="InterPro" id="IPR027417">
    <property type="entry name" value="P-loop_NTPase"/>
</dbReference>
<dbReference type="GO" id="GO:0006269">
    <property type="term" value="P:DNA replication, synthesis of primer"/>
    <property type="evidence" value="ECO:0007669"/>
    <property type="project" value="UniProtKB-UniRule"/>
</dbReference>
<evidence type="ECO:0000256" key="5">
    <source>
        <dbReference type="ARBA" id="ARBA00022801"/>
    </source>
</evidence>
<dbReference type="Pfam" id="PF00772">
    <property type="entry name" value="DnaB"/>
    <property type="match status" value="1"/>
</dbReference>
<dbReference type="GO" id="GO:0003677">
    <property type="term" value="F:DNA binding"/>
    <property type="evidence" value="ECO:0007669"/>
    <property type="project" value="UniProtKB-UniRule"/>
</dbReference>
<evidence type="ECO:0000256" key="2">
    <source>
        <dbReference type="ARBA" id="ARBA00022515"/>
    </source>
</evidence>
<evidence type="ECO:0000256" key="10">
    <source>
        <dbReference type="ARBA" id="ARBA00048954"/>
    </source>
</evidence>
<gene>
    <name evidence="14" type="ORF">AYR47_31385</name>
</gene>
<evidence type="ECO:0000259" key="13">
    <source>
        <dbReference type="PROSITE" id="PS51199"/>
    </source>
</evidence>
<dbReference type="EMBL" id="CP014546">
    <property type="protein sequence ID" value="AMN82532.1"/>
    <property type="molecule type" value="Genomic_DNA"/>
</dbReference>
<proteinExistence type="inferred from homology"/>
<keyword evidence="3 12" id="KW-0235">DNA replication</keyword>
<protein>
    <recommendedName>
        <fullName evidence="11 12">Replicative DNA helicase</fullName>
        <ecNumber evidence="11 12">5.6.2.3</ecNumber>
    </recommendedName>
</protein>
<keyword evidence="8 12" id="KW-0238">DNA-binding</keyword>
<comment type="function">
    <text evidence="12">The main replicative DNA helicase, it participates in initiation and elongation during chromosome replication. Travels ahead of the DNA replisome, separating dsDNA into templates for DNA synthesis. A processive ATP-dependent 5'-3' DNA helicase it has DNA-dependent ATPase activity.</text>
</comment>
<dbReference type="Pfam" id="PF03796">
    <property type="entry name" value="DnaB_C"/>
    <property type="match status" value="1"/>
</dbReference>
<keyword evidence="7 12" id="KW-0067">ATP-binding</keyword>
<evidence type="ECO:0000256" key="8">
    <source>
        <dbReference type="ARBA" id="ARBA00023125"/>
    </source>
</evidence>
<dbReference type="PROSITE" id="PS51199">
    <property type="entry name" value="SF4_HELICASE"/>
    <property type="match status" value="1"/>
</dbReference>
<evidence type="ECO:0000256" key="11">
    <source>
        <dbReference type="NCBIfam" id="TIGR00665"/>
    </source>
</evidence>
<accession>A0A127I6Q8</accession>
<keyword evidence="4 12" id="KW-0547">Nucleotide-binding</keyword>
<evidence type="ECO:0000256" key="1">
    <source>
        <dbReference type="ARBA" id="ARBA00008428"/>
    </source>
</evidence>
<comment type="similarity">
    <text evidence="1 12">Belongs to the helicase family. DnaB subfamily.</text>
</comment>
<dbReference type="Gene3D" id="3.40.50.300">
    <property type="entry name" value="P-loop containing nucleotide triphosphate hydrolases"/>
    <property type="match status" value="1"/>
</dbReference>
<dbReference type="EC" id="5.6.2.3" evidence="11 12"/>
<dbReference type="KEGG" id="pazo:AYR47_31385"/>
<keyword evidence="6 12" id="KW-0347">Helicase</keyword>
<dbReference type="Gene3D" id="1.10.860.10">
    <property type="entry name" value="DNAb Helicase, Chain A"/>
    <property type="match status" value="1"/>
</dbReference>
<dbReference type="RefSeq" id="WP_061449357.1">
    <property type="nucleotide sequence ID" value="NZ_CP014546.1"/>
</dbReference>
<keyword evidence="9" id="KW-0413">Isomerase</keyword>